<dbReference type="RefSeq" id="XP_022318103.1">
    <property type="nucleotide sequence ID" value="XM_022462395.1"/>
</dbReference>
<sequence>MYCGAKALTLSSFVLGAISIGTLSLSVATDSWLFTDEDMVIGNETIKIQVQVRSGLFRFCTITESDDMCVTMGIDLNEERLEERLTSTAIMRANRVSTVFPIVSLILLVIATSLSVIGNLQHDVKTLISSGIHILSGLMLAVGIILYISAINDEVGHRPKPSEADEDTKKFDYRYGWSFFFAGTSFLLIMTTAVILVSLYLQRNSKREDLVKIIPGLRDMVEHDVNDDVFARTNPTIIL</sequence>
<dbReference type="GO" id="GO:0051968">
    <property type="term" value="P:positive regulation of synaptic transmission, glutamatergic"/>
    <property type="evidence" value="ECO:0007669"/>
    <property type="project" value="TreeGrafter"/>
</dbReference>
<dbReference type="OrthoDB" id="5917530at2759"/>
<feature type="transmembrane region" description="Helical" evidence="5">
    <location>
        <begin position="177"/>
        <end position="201"/>
    </location>
</feature>
<feature type="transmembrane region" description="Helical" evidence="5">
    <location>
        <begin position="132"/>
        <end position="151"/>
    </location>
</feature>
<dbReference type="GO" id="GO:0032281">
    <property type="term" value="C:AMPA glutamate receptor complex"/>
    <property type="evidence" value="ECO:0007669"/>
    <property type="project" value="TreeGrafter"/>
</dbReference>
<keyword evidence="4 5" id="KW-0472">Membrane</keyword>
<dbReference type="PANTHER" id="PTHR12107:SF0">
    <property type="entry name" value="STARGAZIN (MAMMALIAN CALCIUM CHANNEL) HOMOLOG"/>
    <property type="match status" value="1"/>
</dbReference>
<dbReference type="PANTHER" id="PTHR12107">
    <property type="entry name" value="VOLTAGE-DEPENDENT CALCIUM CHANNEL GAMMA SUBUNIT"/>
    <property type="match status" value="1"/>
</dbReference>
<evidence type="ECO:0000313" key="6">
    <source>
        <dbReference type="Proteomes" id="UP000694844"/>
    </source>
</evidence>
<proteinExistence type="predicted"/>
<dbReference type="Pfam" id="PF13903">
    <property type="entry name" value="Claudin_2"/>
    <property type="match status" value="1"/>
</dbReference>
<dbReference type="GeneID" id="111121225"/>
<evidence type="ECO:0000256" key="4">
    <source>
        <dbReference type="ARBA" id="ARBA00023136"/>
    </source>
</evidence>
<accession>A0A8B8CQJ5</accession>
<evidence type="ECO:0000256" key="2">
    <source>
        <dbReference type="ARBA" id="ARBA00022692"/>
    </source>
</evidence>
<dbReference type="GO" id="GO:0098839">
    <property type="term" value="C:postsynaptic density membrane"/>
    <property type="evidence" value="ECO:0007669"/>
    <property type="project" value="TreeGrafter"/>
</dbReference>
<feature type="transmembrane region" description="Helical" evidence="5">
    <location>
        <begin position="99"/>
        <end position="120"/>
    </location>
</feature>
<name>A0A8B8CQJ5_CRAVI</name>
<dbReference type="GO" id="GO:0016247">
    <property type="term" value="F:channel regulator activity"/>
    <property type="evidence" value="ECO:0007669"/>
    <property type="project" value="TreeGrafter"/>
</dbReference>
<organism evidence="6 7">
    <name type="scientific">Crassostrea virginica</name>
    <name type="common">Eastern oyster</name>
    <dbReference type="NCBI Taxonomy" id="6565"/>
    <lineage>
        <taxon>Eukaryota</taxon>
        <taxon>Metazoa</taxon>
        <taxon>Spiralia</taxon>
        <taxon>Lophotrochozoa</taxon>
        <taxon>Mollusca</taxon>
        <taxon>Bivalvia</taxon>
        <taxon>Autobranchia</taxon>
        <taxon>Pteriomorphia</taxon>
        <taxon>Ostreida</taxon>
        <taxon>Ostreoidea</taxon>
        <taxon>Ostreidae</taxon>
        <taxon>Crassostrea</taxon>
    </lineage>
</organism>
<dbReference type="GO" id="GO:0005245">
    <property type="term" value="F:voltage-gated calcium channel activity"/>
    <property type="evidence" value="ECO:0007669"/>
    <property type="project" value="TreeGrafter"/>
</dbReference>
<dbReference type="Proteomes" id="UP000694844">
    <property type="component" value="Chromosome 2"/>
</dbReference>
<evidence type="ECO:0000256" key="5">
    <source>
        <dbReference type="SAM" id="Phobius"/>
    </source>
</evidence>
<dbReference type="InterPro" id="IPR004031">
    <property type="entry name" value="PMP22/EMP/MP20/Claudin"/>
</dbReference>
<keyword evidence="3 5" id="KW-1133">Transmembrane helix</keyword>
<dbReference type="GO" id="GO:0098970">
    <property type="term" value="P:postsynaptic neurotransmitter receptor diffusion trapping"/>
    <property type="evidence" value="ECO:0007669"/>
    <property type="project" value="TreeGrafter"/>
</dbReference>
<evidence type="ECO:0000256" key="3">
    <source>
        <dbReference type="ARBA" id="ARBA00022989"/>
    </source>
</evidence>
<dbReference type="GO" id="GO:0098943">
    <property type="term" value="P:neurotransmitter receptor transport, postsynaptic endosome to lysosome"/>
    <property type="evidence" value="ECO:0007669"/>
    <property type="project" value="TreeGrafter"/>
</dbReference>
<evidence type="ECO:0000313" key="7">
    <source>
        <dbReference type="RefSeq" id="XP_022318103.1"/>
    </source>
</evidence>
<gene>
    <name evidence="7" type="primary">LOC111121225</name>
</gene>
<comment type="subcellular location">
    <subcellularLocation>
        <location evidence="1">Membrane</location>
        <topology evidence="1">Multi-pass membrane protein</topology>
    </subcellularLocation>
</comment>
<evidence type="ECO:0000256" key="1">
    <source>
        <dbReference type="ARBA" id="ARBA00004141"/>
    </source>
</evidence>
<dbReference type="AlphaFoldDB" id="A0A8B8CQJ5"/>
<protein>
    <submittedName>
        <fullName evidence="7">Voltage-dependent calcium channel gamma-5 subunit-like</fullName>
    </submittedName>
</protein>
<dbReference type="GO" id="GO:0019226">
    <property type="term" value="P:transmission of nerve impulse"/>
    <property type="evidence" value="ECO:0007669"/>
    <property type="project" value="TreeGrafter"/>
</dbReference>
<dbReference type="InterPro" id="IPR051072">
    <property type="entry name" value="CACNG_subunit"/>
</dbReference>
<dbReference type="KEGG" id="cvn:111121225"/>
<keyword evidence="6" id="KW-1185">Reference proteome</keyword>
<keyword evidence="2 5" id="KW-0812">Transmembrane</keyword>
<reference evidence="7" key="1">
    <citation type="submission" date="2025-08" db="UniProtKB">
        <authorList>
            <consortium name="RefSeq"/>
        </authorList>
    </citation>
    <scope>IDENTIFICATION</scope>
    <source>
        <tissue evidence="7">Whole sample</tissue>
    </source>
</reference>
<dbReference type="GO" id="GO:0099590">
    <property type="term" value="P:neurotransmitter receptor internalization"/>
    <property type="evidence" value="ECO:0007669"/>
    <property type="project" value="TreeGrafter"/>
</dbReference>
<dbReference type="Gene3D" id="1.20.140.150">
    <property type="match status" value="1"/>
</dbReference>